<name>A0A4R1FS58_9NOCA</name>
<protein>
    <submittedName>
        <fullName evidence="2">Thioester reductase-like protein</fullName>
    </submittedName>
</protein>
<dbReference type="InterPro" id="IPR036291">
    <property type="entry name" value="NAD(P)-bd_dom_sf"/>
</dbReference>
<evidence type="ECO:0000313" key="3">
    <source>
        <dbReference type="Proteomes" id="UP000294856"/>
    </source>
</evidence>
<gene>
    <name evidence="2" type="ORF">DFR71_3720</name>
</gene>
<sequence length="355" mass="37158">MTGYLVSGATELAGAALVLELLDRTEDAVYATVPAAQVEEVLRNAAIAYGHGSDFLDRHAHRLHLRDDSPEAVLADAANAITEVWHCPGQTRTEDTLPGGDNPVDIAAAARLLAAAENAQVRRFNLLSTAYVSGSRGGAIEESDPLDAQFALNAFERSSIELEQLVAQASALAPRVWRTGIVVGHSRTYAAVGTSPFYGLLDALARTKGAVEALVGDLMAMRAMAIALDADVTVDLVPVDLLVRQAVTLSRIPALDAPTVHVTNQSATALGQVLTAAFTALGMAQPDYVSSTGSCLGIEEQFDAEIRSYGAAFVAGSRFQQSTAARVLTPLDFAATSEFLGALVRSSAPLAAQKG</sequence>
<dbReference type="STRING" id="1210063.GCA_001612665_01377"/>
<comment type="caution">
    <text evidence="2">The sequence shown here is derived from an EMBL/GenBank/DDBJ whole genome shotgun (WGS) entry which is preliminary data.</text>
</comment>
<feature type="domain" description="Thioester reductase (TE)" evidence="1">
    <location>
        <begin position="7"/>
        <end position="244"/>
    </location>
</feature>
<reference evidence="2 3" key="1">
    <citation type="submission" date="2019-03" db="EMBL/GenBank/DDBJ databases">
        <title>Genomic Encyclopedia of Type Strains, Phase IV (KMG-IV): sequencing the most valuable type-strain genomes for metagenomic binning, comparative biology and taxonomic classification.</title>
        <authorList>
            <person name="Goeker M."/>
        </authorList>
    </citation>
    <scope>NUCLEOTIDE SEQUENCE [LARGE SCALE GENOMIC DNA]</scope>
    <source>
        <strain evidence="2 3">DSM 44684</strain>
    </source>
</reference>
<dbReference type="SUPFAM" id="SSF51735">
    <property type="entry name" value="NAD(P)-binding Rossmann-fold domains"/>
    <property type="match status" value="1"/>
</dbReference>
<dbReference type="AlphaFoldDB" id="A0A4R1FS58"/>
<dbReference type="Proteomes" id="UP000294856">
    <property type="component" value="Unassembled WGS sequence"/>
</dbReference>
<dbReference type="InterPro" id="IPR013120">
    <property type="entry name" value="FAR_NAD-bd"/>
</dbReference>
<evidence type="ECO:0000313" key="2">
    <source>
        <dbReference type="EMBL" id="TCJ97673.1"/>
    </source>
</evidence>
<dbReference type="EMBL" id="SMFR01000002">
    <property type="protein sequence ID" value="TCJ97673.1"/>
    <property type="molecule type" value="Genomic_DNA"/>
</dbReference>
<organism evidence="2 3">
    <name type="scientific">Nocardia alba</name>
    <dbReference type="NCBI Taxonomy" id="225051"/>
    <lineage>
        <taxon>Bacteria</taxon>
        <taxon>Bacillati</taxon>
        <taxon>Actinomycetota</taxon>
        <taxon>Actinomycetes</taxon>
        <taxon>Mycobacteriales</taxon>
        <taxon>Nocardiaceae</taxon>
        <taxon>Nocardia</taxon>
    </lineage>
</organism>
<evidence type="ECO:0000259" key="1">
    <source>
        <dbReference type="Pfam" id="PF07993"/>
    </source>
</evidence>
<accession>A0A4R1FS58</accession>
<dbReference type="Gene3D" id="3.40.50.720">
    <property type="entry name" value="NAD(P)-binding Rossmann-like Domain"/>
    <property type="match status" value="1"/>
</dbReference>
<proteinExistence type="predicted"/>
<keyword evidence="3" id="KW-1185">Reference proteome</keyword>
<dbReference type="Pfam" id="PF07993">
    <property type="entry name" value="NAD_binding_4"/>
    <property type="match status" value="1"/>
</dbReference>
<dbReference type="RefSeq" id="WP_067447112.1">
    <property type="nucleotide sequence ID" value="NZ_SMFR01000002.1"/>
</dbReference>